<dbReference type="PANTHER" id="PTHR43597">
    <property type="entry name" value="SULFUR ACCEPTOR PROTEIN CSDE"/>
    <property type="match status" value="1"/>
</dbReference>
<dbReference type="NCBIfam" id="NF006792">
    <property type="entry name" value="PRK09296.1"/>
    <property type="match status" value="1"/>
</dbReference>
<dbReference type="SUPFAM" id="SSF82649">
    <property type="entry name" value="SufE/NifU"/>
    <property type="match status" value="1"/>
</dbReference>
<dbReference type="Proteomes" id="UP000294364">
    <property type="component" value="Chromosome"/>
</dbReference>
<dbReference type="InterPro" id="IPR003808">
    <property type="entry name" value="Fe-S_metab-assoc_dom"/>
</dbReference>
<dbReference type="EMBL" id="LR217698">
    <property type="protein sequence ID" value="VFP78878.1"/>
    <property type="molecule type" value="Genomic_DNA"/>
</dbReference>
<organism evidence="2 3">
    <name type="scientific">Candidatus Erwinia haradaeae</name>
    <dbReference type="NCBI Taxonomy" id="1922217"/>
    <lineage>
        <taxon>Bacteria</taxon>
        <taxon>Pseudomonadati</taxon>
        <taxon>Pseudomonadota</taxon>
        <taxon>Gammaproteobacteria</taxon>
        <taxon>Enterobacterales</taxon>
        <taxon>Erwiniaceae</taxon>
        <taxon>Erwinia</taxon>
    </lineage>
</organism>
<dbReference type="Gene3D" id="3.90.1010.10">
    <property type="match status" value="1"/>
</dbReference>
<reference evidence="2 3" key="1">
    <citation type="submission" date="2019-02" db="EMBL/GenBank/DDBJ databases">
        <authorList>
            <person name="Manzano-Marin A."/>
            <person name="Manzano-Marin A."/>
        </authorList>
    </citation>
    <scope>NUCLEOTIDE SEQUENCE [LARGE SCALE GENOMIC DNA]</scope>
    <source>
        <strain evidence="2 3">ErCicurtihirsuta</strain>
    </source>
</reference>
<feature type="domain" description="Fe-S metabolism associated" evidence="1">
    <location>
        <begin position="12"/>
        <end position="132"/>
    </location>
</feature>
<proteinExistence type="predicted"/>
<accession>A0A451CZP5</accession>
<dbReference type="OrthoDB" id="9799320at2"/>
<gene>
    <name evidence="2" type="primary">sufE</name>
    <name evidence="2" type="ORF">ERCICURT3053_523</name>
</gene>
<dbReference type="Pfam" id="PF02657">
    <property type="entry name" value="SufE"/>
    <property type="match status" value="1"/>
</dbReference>
<dbReference type="AlphaFoldDB" id="A0A451CZP5"/>
<name>A0A451CZP5_9GAMM</name>
<dbReference type="PANTHER" id="PTHR43597:SF3">
    <property type="entry name" value="CYSTEINE DESULFURATION PROTEIN SUFE"/>
    <property type="match status" value="1"/>
</dbReference>
<evidence type="ECO:0000313" key="2">
    <source>
        <dbReference type="EMBL" id="VFP78878.1"/>
    </source>
</evidence>
<dbReference type="RefSeq" id="WP_157992319.1">
    <property type="nucleotide sequence ID" value="NZ_LR217698.1"/>
</dbReference>
<protein>
    <submittedName>
        <fullName evidence="2">Cysteine desulfuration protein SufE</fullName>
    </submittedName>
</protein>
<evidence type="ECO:0000313" key="3">
    <source>
        <dbReference type="Proteomes" id="UP000294364"/>
    </source>
</evidence>
<evidence type="ECO:0000259" key="1">
    <source>
        <dbReference type="Pfam" id="PF02657"/>
    </source>
</evidence>
<sequence>MSALPDREKLISNFNRCLNQEEKYLYIIELGARLPLCPDSLYTLENIIPGCQSQVWITVNLDRNGLVMFQGDSDAALVRGLIAIVFSCYQDMTPKNLLEFDVCAWFSVLTLTTHLTPSRSQGLFSMIRAIQKKSLLLKKYISN</sequence>